<evidence type="ECO:0000256" key="1">
    <source>
        <dbReference type="ARBA" id="ARBA00001946"/>
    </source>
</evidence>
<dbReference type="Proteomes" id="UP001367676">
    <property type="component" value="Unassembled WGS sequence"/>
</dbReference>
<comment type="similarity">
    <text evidence="2">Belongs to the protein kinase superfamily. CAMK Ser/Thr protein kinase family.</text>
</comment>
<dbReference type="GO" id="GO:0046872">
    <property type="term" value="F:metal ion binding"/>
    <property type="evidence" value="ECO:0007669"/>
    <property type="project" value="UniProtKB-KW"/>
</dbReference>
<evidence type="ECO:0000256" key="2">
    <source>
        <dbReference type="ARBA" id="ARBA00006692"/>
    </source>
</evidence>
<keyword evidence="6" id="KW-0479">Metal-binding</keyword>
<reference evidence="18 19" key="1">
    <citation type="submission" date="2024-03" db="EMBL/GenBank/DDBJ databases">
        <title>Adaptation during the transition from Ophiocordyceps entomopathogen to insect associate is accompanied by gene loss and intensified selection.</title>
        <authorList>
            <person name="Ward C.M."/>
            <person name="Onetto C.A."/>
            <person name="Borneman A.R."/>
        </authorList>
    </citation>
    <scope>NUCLEOTIDE SEQUENCE [LARGE SCALE GENOMIC DNA]</scope>
    <source>
        <strain evidence="18">AWRI1</strain>
        <tissue evidence="18">Single Adult Female</tissue>
    </source>
</reference>
<dbReference type="GO" id="GO:0004674">
    <property type="term" value="F:protein serine/threonine kinase activity"/>
    <property type="evidence" value="ECO:0007669"/>
    <property type="project" value="UniProtKB-KW"/>
</dbReference>
<evidence type="ECO:0000256" key="13">
    <source>
        <dbReference type="ARBA" id="ARBA00048679"/>
    </source>
</evidence>
<dbReference type="InterPro" id="IPR011009">
    <property type="entry name" value="Kinase-like_dom_sf"/>
</dbReference>
<dbReference type="FunFam" id="3.30.200.20:FF:000093">
    <property type="entry name" value="Putative map kinase-interacting serine/threonine-protein kinase 1"/>
    <property type="match status" value="1"/>
</dbReference>
<dbReference type="PROSITE" id="PS50011">
    <property type="entry name" value="PROTEIN_KINASE_DOM"/>
    <property type="match status" value="1"/>
</dbReference>
<feature type="region of interest" description="Disordered" evidence="16">
    <location>
        <begin position="398"/>
        <end position="419"/>
    </location>
</feature>
<comment type="catalytic activity">
    <reaction evidence="13">
        <text>L-seryl-[protein] + ATP = O-phospho-L-seryl-[protein] + ADP + H(+)</text>
        <dbReference type="Rhea" id="RHEA:17989"/>
        <dbReference type="Rhea" id="RHEA-COMP:9863"/>
        <dbReference type="Rhea" id="RHEA-COMP:11604"/>
        <dbReference type="ChEBI" id="CHEBI:15378"/>
        <dbReference type="ChEBI" id="CHEBI:29999"/>
        <dbReference type="ChEBI" id="CHEBI:30616"/>
        <dbReference type="ChEBI" id="CHEBI:83421"/>
        <dbReference type="ChEBI" id="CHEBI:456216"/>
        <dbReference type="EC" id="2.7.11.1"/>
    </reaction>
</comment>
<keyword evidence="4 15" id="KW-0723">Serine/threonine-protein kinase</keyword>
<evidence type="ECO:0000256" key="11">
    <source>
        <dbReference type="ARBA" id="ARBA00022845"/>
    </source>
</evidence>
<dbReference type="GO" id="GO:0005524">
    <property type="term" value="F:ATP binding"/>
    <property type="evidence" value="ECO:0007669"/>
    <property type="project" value="UniProtKB-UniRule"/>
</dbReference>
<evidence type="ECO:0000256" key="14">
    <source>
        <dbReference type="PROSITE-ProRule" id="PRU10141"/>
    </source>
</evidence>
<feature type="compositionally biased region" description="Polar residues" evidence="16">
    <location>
        <begin position="407"/>
        <end position="419"/>
    </location>
</feature>
<evidence type="ECO:0000256" key="7">
    <source>
        <dbReference type="ARBA" id="ARBA00022741"/>
    </source>
</evidence>
<dbReference type="InterPro" id="IPR000719">
    <property type="entry name" value="Prot_kinase_dom"/>
</dbReference>
<dbReference type="AlphaFoldDB" id="A0AAN9YBI5"/>
<name>A0AAN9YBI5_9HEMI</name>
<comment type="caution">
    <text evidence="18">The sequence shown here is derived from an EMBL/GenBank/DDBJ whole genome shotgun (WGS) entry which is preliminary data.</text>
</comment>
<keyword evidence="9 14" id="KW-0067">ATP-binding</keyword>
<evidence type="ECO:0000256" key="15">
    <source>
        <dbReference type="RuleBase" id="RU000304"/>
    </source>
</evidence>
<dbReference type="InterPro" id="IPR050205">
    <property type="entry name" value="CDPK_Ser/Thr_kinases"/>
</dbReference>
<protein>
    <recommendedName>
        <fullName evidence="3">non-specific serine/threonine protein kinase</fullName>
        <ecNumber evidence="3">2.7.11.1</ecNumber>
    </recommendedName>
</protein>
<gene>
    <name evidence="18" type="ORF">V9T40_007080</name>
</gene>
<evidence type="ECO:0000313" key="19">
    <source>
        <dbReference type="Proteomes" id="UP001367676"/>
    </source>
</evidence>
<evidence type="ECO:0000256" key="16">
    <source>
        <dbReference type="SAM" id="MobiDB-lite"/>
    </source>
</evidence>
<keyword evidence="7 14" id="KW-0547">Nucleotide-binding</keyword>
<dbReference type="PROSITE" id="PS00108">
    <property type="entry name" value="PROTEIN_KINASE_ST"/>
    <property type="match status" value="1"/>
</dbReference>
<keyword evidence="19" id="KW-1185">Reference proteome</keyword>
<dbReference type="Gene3D" id="3.30.200.20">
    <property type="entry name" value="Phosphorylase Kinase, domain 1"/>
    <property type="match status" value="1"/>
</dbReference>
<dbReference type="Gene3D" id="1.10.510.10">
    <property type="entry name" value="Transferase(Phosphotransferase) domain 1"/>
    <property type="match status" value="1"/>
</dbReference>
<proteinExistence type="inferred from homology"/>
<evidence type="ECO:0000256" key="10">
    <source>
        <dbReference type="ARBA" id="ARBA00022842"/>
    </source>
</evidence>
<feature type="domain" description="Protein kinase" evidence="17">
    <location>
        <begin position="58"/>
        <end position="344"/>
    </location>
</feature>
<dbReference type="InterPro" id="IPR017441">
    <property type="entry name" value="Protein_kinase_ATP_BS"/>
</dbReference>
<organism evidence="18 19">
    <name type="scientific">Parthenolecanium corni</name>
    <dbReference type="NCBI Taxonomy" id="536013"/>
    <lineage>
        <taxon>Eukaryota</taxon>
        <taxon>Metazoa</taxon>
        <taxon>Ecdysozoa</taxon>
        <taxon>Arthropoda</taxon>
        <taxon>Hexapoda</taxon>
        <taxon>Insecta</taxon>
        <taxon>Pterygota</taxon>
        <taxon>Neoptera</taxon>
        <taxon>Paraneoptera</taxon>
        <taxon>Hemiptera</taxon>
        <taxon>Sternorrhyncha</taxon>
        <taxon>Coccoidea</taxon>
        <taxon>Coccidae</taxon>
        <taxon>Parthenolecanium</taxon>
    </lineage>
</organism>
<keyword evidence="10" id="KW-0460">Magnesium</keyword>
<evidence type="ECO:0000256" key="4">
    <source>
        <dbReference type="ARBA" id="ARBA00022527"/>
    </source>
</evidence>
<evidence type="ECO:0000256" key="3">
    <source>
        <dbReference type="ARBA" id="ARBA00012513"/>
    </source>
</evidence>
<dbReference type="FunFam" id="1.10.510.10:FF:000119">
    <property type="entry name" value="Putative map kinase-interacting serine/threonine-protein kinase 1"/>
    <property type="match status" value="1"/>
</dbReference>
<dbReference type="EMBL" id="JBBCAQ010000002">
    <property type="protein sequence ID" value="KAK7605222.1"/>
    <property type="molecule type" value="Genomic_DNA"/>
</dbReference>
<dbReference type="InterPro" id="IPR008271">
    <property type="entry name" value="Ser/Thr_kinase_AS"/>
</dbReference>
<evidence type="ECO:0000256" key="12">
    <source>
        <dbReference type="ARBA" id="ARBA00047899"/>
    </source>
</evidence>
<evidence type="ECO:0000256" key="9">
    <source>
        <dbReference type="ARBA" id="ARBA00022840"/>
    </source>
</evidence>
<evidence type="ECO:0000256" key="5">
    <source>
        <dbReference type="ARBA" id="ARBA00022679"/>
    </source>
</evidence>
<dbReference type="SUPFAM" id="SSF56112">
    <property type="entry name" value="Protein kinase-like (PK-like)"/>
    <property type="match status" value="1"/>
</dbReference>
<dbReference type="PANTHER" id="PTHR24349">
    <property type="entry name" value="SERINE/THREONINE-PROTEIN KINASE"/>
    <property type="match status" value="1"/>
</dbReference>
<keyword evidence="11" id="KW-0810">Translation regulation</keyword>
<dbReference type="Pfam" id="PF00069">
    <property type="entry name" value="Pkinase"/>
    <property type="match status" value="1"/>
</dbReference>
<sequence>MDAPSADIDCTGYCSNVSSVRDKVADCMIEMKEEARRKRRKKKTATSLVTSCFYDLYKLKGEVLGQGAYASVETCVNVLTDLEYAVKIIEKVPGHPRSRVFKEVETYYQCQGHPNIIQMLEFFEDDDRFFLVFEKVEGGQLFNRIQERDLFTEREASQIVKDLAKALNFLHNKGIAHRDLKPENILCVYRDQLSPVKICDFDLASAIQFNSGHNGPLSTPQLLTPVGSAEYMAPEVVDTFVGDDCNYYDKRCDMWSLGVVTYILLCGYAPFSGNCGYNCGWERGESCRACQELLFRSIQGGHYEFPERDWASISDEAKDLIRKLLVKDAHRRLSAAEVLKHPWINPGPKDNDFLATPDVIKRNDSLKKLSTFAESAMSVNRVIVQHFSMNLIGPPPPKDSIYGLSPPSESSLMQRRQRN</sequence>
<evidence type="ECO:0000256" key="6">
    <source>
        <dbReference type="ARBA" id="ARBA00022723"/>
    </source>
</evidence>
<evidence type="ECO:0000256" key="8">
    <source>
        <dbReference type="ARBA" id="ARBA00022777"/>
    </source>
</evidence>
<dbReference type="SMART" id="SM00220">
    <property type="entry name" value="S_TKc"/>
    <property type="match status" value="1"/>
</dbReference>
<keyword evidence="8" id="KW-0418">Kinase</keyword>
<keyword evidence="5" id="KW-0808">Transferase</keyword>
<dbReference type="EC" id="2.7.11.1" evidence="3"/>
<evidence type="ECO:0000259" key="17">
    <source>
        <dbReference type="PROSITE" id="PS50011"/>
    </source>
</evidence>
<dbReference type="GO" id="GO:0006417">
    <property type="term" value="P:regulation of translation"/>
    <property type="evidence" value="ECO:0007669"/>
    <property type="project" value="UniProtKB-KW"/>
</dbReference>
<accession>A0AAN9YBI5</accession>
<feature type="binding site" evidence="14">
    <location>
        <position position="87"/>
    </location>
    <ligand>
        <name>ATP</name>
        <dbReference type="ChEBI" id="CHEBI:30616"/>
    </ligand>
</feature>
<comment type="cofactor">
    <cofactor evidence="1">
        <name>Mg(2+)</name>
        <dbReference type="ChEBI" id="CHEBI:18420"/>
    </cofactor>
</comment>
<comment type="catalytic activity">
    <reaction evidence="12">
        <text>L-threonyl-[protein] + ATP = O-phospho-L-threonyl-[protein] + ADP + H(+)</text>
        <dbReference type="Rhea" id="RHEA:46608"/>
        <dbReference type="Rhea" id="RHEA-COMP:11060"/>
        <dbReference type="Rhea" id="RHEA-COMP:11605"/>
        <dbReference type="ChEBI" id="CHEBI:15378"/>
        <dbReference type="ChEBI" id="CHEBI:30013"/>
        <dbReference type="ChEBI" id="CHEBI:30616"/>
        <dbReference type="ChEBI" id="CHEBI:61977"/>
        <dbReference type="ChEBI" id="CHEBI:456216"/>
        <dbReference type="EC" id="2.7.11.1"/>
    </reaction>
</comment>
<dbReference type="PROSITE" id="PS00107">
    <property type="entry name" value="PROTEIN_KINASE_ATP"/>
    <property type="match status" value="1"/>
</dbReference>
<evidence type="ECO:0000313" key="18">
    <source>
        <dbReference type="EMBL" id="KAK7605222.1"/>
    </source>
</evidence>